<keyword evidence="3" id="KW-1185">Reference proteome</keyword>
<protein>
    <recommendedName>
        <fullName evidence="1">UPF0311 protein DW352_17670</fullName>
    </recommendedName>
</protein>
<dbReference type="OrthoDB" id="5294829at2"/>
<gene>
    <name evidence="2" type="ORF">DW352_17670</name>
</gene>
<evidence type="ECO:0000313" key="2">
    <source>
        <dbReference type="EMBL" id="AXK84090.1"/>
    </source>
</evidence>
<dbReference type="PANTHER" id="PTHR37315">
    <property type="entry name" value="UPF0311 PROTEIN BLR7842"/>
    <property type="match status" value="1"/>
</dbReference>
<dbReference type="KEGG" id="ptaw:DW352_17670"/>
<dbReference type="AlphaFoldDB" id="A0A346A4J3"/>
<dbReference type="EMBL" id="CP031417">
    <property type="protein sequence ID" value="AXK84090.1"/>
    <property type="molecule type" value="Genomic_DNA"/>
</dbReference>
<dbReference type="InterPro" id="IPR020915">
    <property type="entry name" value="UPF0311"/>
</dbReference>
<evidence type="ECO:0000313" key="3">
    <source>
        <dbReference type="Proteomes" id="UP000254889"/>
    </source>
</evidence>
<proteinExistence type="inferred from homology"/>
<comment type="similarity">
    <text evidence="1">Belongs to the UPF0311 family.</text>
</comment>
<accession>A0A346A4J3</accession>
<dbReference type="Gene3D" id="2.40.160.20">
    <property type="match status" value="1"/>
</dbReference>
<organism evidence="2 3">
    <name type="scientific">Pseudolabrys taiwanensis</name>
    <dbReference type="NCBI Taxonomy" id="331696"/>
    <lineage>
        <taxon>Bacteria</taxon>
        <taxon>Pseudomonadati</taxon>
        <taxon>Pseudomonadota</taxon>
        <taxon>Alphaproteobacteria</taxon>
        <taxon>Hyphomicrobiales</taxon>
        <taxon>Xanthobacteraceae</taxon>
        <taxon>Pseudolabrys</taxon>
    </lineage>
</organism>
<dbReference type="HAMAP" id="MF_00775">
    <property type="entry name" value="UPF0311"/>
    <property type="match status" value="1"/>
</dbReference>
<dbReference type="PANTHER" id="PTHR37315:SF1">
    <property type="entry name" value="UPF0311 PROTEIN BLR7842"/>
    <property type="match status" value="1"/>
</dbReference>
<sequence>MQSLQLQPLFVFRINVNKPSVIGQTPSIDRRVGEITGGTFEGERLRGKVLSGGSDWQTVRRDGSWVLDVRLVMETDDGHLIGMTYKGIRHGPQAALDRIAKGESVSPSDYYFRAIPLFETASDKYDWLNNVIAVATGHRLASGPIYHVFEVL</sequence>
<evidence type="ECO:0000256" key="1">
    <source>
        <dbReference type="HAMAP-Rule" id="MF_00775"/>
    </source>
</evidence>
<name>A0A346A4J3_9HYPH</name>
<dbReference type="Proteomes" id="UP000254889">
    <property type="component" value="Chromosome"/>
</dbReference>
<reference evidence="2 3" key="1">
    <citation type="submission" date="2018-07" db="EMBL/GenBank/DDBJ databases">
        <authorList>
            <person name="Quirk P.G."/>
            <person name="Krulwich T.A."/>
        </authorList>
    </citation>
    <scope>NUCLEOTIDE SEQUENCE [LARGE SCALE GENOMIC DNA]</scope>
    <source>
        <strain evidence="2 3">CC-BB4</strain>
    </source>
</reference>
<dbReference type="Pfam" id="PF11578">
    <property type="entry name" value="DUF3237"/>
    <property type="match status" value="1"/>
</dbReference>